<organism evidence="1 2">
    <name type="scientific">Coraliomargarita algicola</name>
    <dbReference type="NCBI Taxonomy" id="3092156"/>
    <lineage>
        <taxon>Bacteria</taxon>
        <taxon>Pseudomonadati</taxon>
        <taxon>Verrucomicrobiota</taxon>
        <taxon>Opitutia</taxon>
        <taxon>Puniceicoccales</taxon>
        <taxon>Coraliomargaritaceae</taxon>
        <taxon>Coraliomargarita</taxon>
    </lineage>
</organism>
<keyword evidence="2" id="KW-1185">Reference proteome</keyword>
<proteinExistence type="predicted"/>
<accession>A0ABZ0RE51</accession>
<dbReference type="EMBL" id="CP138858">
    <property type="protein sequence ID" value="WPJ94271.1"/>
    <property type="molecule type" value="Genomic_DNA"/>
</dbReference>
<dbReference type="Proteomes" id="UP001324993">
    <property type="component" value="Chromosome"/>
</dbReference>
<protein>
    <submittedName>
        <fullName evidence="1">Uncharacterized protein</fullName>
    </submittedName>
</protein>
<evidence type="ECO:0000313" key="2">
    <source>
        <dbReference type="Proteomes" id="UP001324993"/>
    </source>
</evidence>
<sequence length="103" mass="11838">MEKGKPKADLLNDVESAFHHILNQSHQGASCGLSIHERARLLEILRDLYRAESRDLHERAQVCYCELEDLLEKIEAGPSRLSEALHVILWRVRRRFSGAQHVA</sequence>
<name>A0ABZ0RE51_9BACT</name>
<dbReference type="RefSeq" id="WP_319831209.1">
    <property type="nucleotide sequence ID" value="NZ_CP138858.1"/>
</dbReference>
<reference evidence="1 2" key="1">
    <citation type="submission" date="2023-11" db="EMBL/GenBank/DDBJ databases">
        <title>Coraliomargarita sp. nov., isolated from marine algae.</title>
        <authorList>
            <person name="Lee J.K."/>
            <person name="Baek J.H."/>
            <person name="Kim J.M."/>
            <person name="Choi D.G."/>
            <person name="Jeon C.O."/>
        </authorList>
    </citation>
    <scope>NUCLEOTIDE SEQUENCE [LARGE SCALE GENOMIC DNA]</scope>
    <source>
        <strain evidence="1 2">J2-16</strain>
    </source>
</reference>
<evidence type="ECO:0000313" key="1">
    <source>
        <dbReference type="EMBL" id="WPJ94271.1"/>
    </source>
</evidence>
<gene>
    <name evidence="1" type="ORF">SH580_12580</name>
</gene>